<dbReference type="GO" id="GO:0046872">
    <property type="term" value="F:metal ion binding"/>
    <property type="evidence" value="ECO:0007669"/>
    <property type="project" value="UniProtKB-KW"/>
</dbReference>
<evidence type="ECO:0000256" key="6">
    <source>
        <dbReference type="ARBA" id="ARBA00022884"/>
    </source>
</evidence>
<dbReference type="GO" id="GO:1990904">
    <property type="term" value="C:ribonucleoprotein complex"/>
    <property type="evidence" value="ECO:0007669"/>
    <property type="project" value="UniProtKB-KW"/>
</dbReference>
<evidence type="ECO:0000256" key="9">
    <source>
        <dbReference type="ARBA" id="ARBA00035687"/>
    </source>
</evidence>
<dbReference type="HOGENOM" id="CLU_114306_4_0_7"/>
<evidence type="ECO:0000313" key="11">
    <source>
        <dbReference type="EMBL" id="EEB33419.1"/>
    </source>
</evidence>
<evidence type="ECO:0000256" key="7">
    <source>
        <dbReference type="ARBA" id="ARBA00022980"/>
    </source>
</evidence>
<evidence type="ECO:0000256" key="2">
    <source>
        <dbReference type="ARBA" id="ARBA00011838"/>
    </source>
</evidence>
<gene>
    <name evidence="10 11" type="primary">rpmE</name>
    <name evidence="11" type="ORF">DESPIG_01686</name>
</gene>
<proteinExistence type="inferred from homology"/>
<dbReference type="PANTHER" id="PTHR33280:SF6">
    <property type="entry name" value="LARGE RIBOSOMAL SUBUNIT PROTEIN BL31A"/>
    <property type="match status" value="1"/>
</dbReference>
<dbReference type="NCBIfam" id="NF000612">
    <property type="entry name" value="PRK00019.1"/>
    <property type="match status" value="1"/>
</dbReference>
<evidence type="ECO:0000256" key="3">
    <source>
        <dbReference type="ARBA" id="ARBA00022723"/>
    </source>
</evidence>
<evidence type="ECO:0000256" key="8">
    <source>
        <dbReference type="ARBA" id="ARBA00023274"/>
    </source>
</evidence>
<keyword evidence="6 10" id="KW-0694">RNA-binding</keyword>
<feature type="binding site" evidence="10">
    <location>
        <position position="25"/>
    </location>
    <ligand>
        <name>Zn(2+)</name>
        <dbReference type="ChEBI" id="CHEBI:29105"/>
    </ligand>
</feature>
<evidence type="ECO:0000256" key="1">
    <source>
        <dbReference type="ARBA" id="ARBA00009296"/>
    </source>
</evidence>
<comment type="caution">
    <text evidence="11">The sequence shown here is derived from an EMBL/GenBank/DDBJ whole genome shotgun (WGS) entry which is preliminary data.</text>
</comment>
<comment type="function">
    <text evidence="10">Binds the 23S rRNA.</text>
</comment>
<dbReference type="HAMAP" id="MF_00501">
    <property type="entry name" value="Ribosomal_bL31_1"/>
    <property type="match status" value="1"/>
</dbReference>
<sequence>MPLPYEVRIMKKDIHPKVFNATITCACGNQEQVLSTKGEEVHVEVCSACHPFFTGKQRFLDTAGRIDRFRKKYAKFEKK</sequence>
<comment type="similarity">
    <text evidence="1 10">Belongs to the bacterial ribosomal protein bL31 family. Type A subfamily.</text>
</comment>
<protein>
    <recommendedName>
        <fullName evidence="9 10">Large ribosomal subunit protein bL31</fullName>
    </recommendedName>
</protein>
<comment type="subunit">
    <text evidence="2 10">Part of the 50S ribosomal subunit.</text>
</comment>
<reference evidence="11 12" key="1">
    <citation type="submission" date="2008-10" db="EMBL/GenBank/DDBJ databases">
        <title>Draft genome sequence of Desulvovibrio piger (ATCC 29098).</title>
        <authorList>
            <person name="Sudarsanam P."/>
            <person name="Ley R."/>
            <person name="Guruge J."/>
            <person name="Turnbaugh P.J."/>
            <person name="Mahowald M."/>
            <person name="Liep D."/>
            <person name="Gordon J."/>
        </authorList>
    </citation>
    <scope>NUCLEOTIDE SEQUENCE [LARGE SCALE GENOMIC DNA]</scope>
    <source>
        <strain evidence="11 12">ATCC 29098</strain>
    </source>
</reference>
<keyword evidence="5 10" id="KW-0862">Zinc</keyword>
<organism evidence="11 12">
    <name type="scientific">Desulfovibrio piger ATCC 29098</name>
    <dbReference type="NCBI Taxonomy" id="411464"/>
    <lineage>
        <taxon>Bacteria</taxon>
        <taxon>Pseudomonadati</taxon>
        <taxon>Thermodesulfobacteriota</taxon>
        <taxon>Desulfovibrionia</taxon>
        <taxon>Desulfovibrionales</taxon>
        <taxon>Desulfovibrionaceae</taxon>
        <taxon>Desulfovibrio</taxon>
    </lineage>
</organism>
<dbReference type="GO" id="GO:0005840">
    <property type="term" value="C:ribosome"/>
    <property type="evidence" value="ECO:0007669"/>
    <property type="project" value="UniProtKB-KW"/>
</dbReference>
<dbReference type="InterPro" id="IPR027491">
    <property type="entry name" value="Ribosomal_bL31_A"/>
</dbReference>
<dbReference type="AlphaFoldDB" id="B6WUC8"/>
<comment type="cofactor">
    <cofactor evidence="10">
        <name>Zn(2+)</name>
        <dbReference type="ChEBI" id="CHEBI:29105"/>
    </cofactor>
    <text evidence="10">Binds 1 zinc ion per subunit.</text>
</comment>
<dbReference type="NCBIfam" id="TIGR00105">
    <property type="entry name" value="L31"/>
    <property type="match status" value="1"/>
</dbReference>
<dbReference type="Gene3D" id="4.10.830.30">
    <property type="entry name" value="Ribosomal protein L31"/>
    <property type="match status" value="1"/>
</dbReference>
<evidence type="ECO:0000256" key="10">
    <source>
        <dbReference type="HAMAP-Rule" id="MF_00501"/>
    </source>
</evidence>
<keyword evidence="4 10" id="KW-0699">rRNA-binding</keyword>
<dbReference type="GO" id="GO:0019843">
    <property type="term" value="F:rRNA binding"/>
    <property type="evidence" value="ECO:0007669"/>
    <property type="project" value="UniProtKB-KW"/>
</dbReference>
<feature type="binding site" evidence="10">
    <location>
        <position position="49"/>
    </location>
    <ligand>
        <name>Zn(2+)</name>
        <dbReference type="ChEBI" id="CHEBI:29105"/>
    </ligand>
</feature>
<dbReference type="GO" id="GO:0003735">
    <property type="term" value="F:structural constituent of ribosome"/>
    <property type="evidence" value="ECO:0007669"/>
    <property type="project" value="InterPro"/>
</dbReference>
<dbReference type="NCBIfam" id="NF001809">
    <property type="entry name" value="PRK00528.1"/>
    <property type="match status" value="1"/>
</dbReference>
<evidence type="ECO:0000313" key="12">
    <source>
        <dbReference type="Proteomes" id="UP000003676"/>
    </source>
</evidence>
<keyword evidence="3 10" id="KW-0479">Metal-binding</keyword>
<accession>B6WUC8</accession>
<evidence type="ECO:0000256" key="4">
    <source>
        <dbReference type="ARBA" id="ARBA00022730"/>
    </source>
</evidence>
<feature type="binding site" evidence="10">
    <location>
        <position position="27"/>
    </location>
    <ligand>
        <name>Zn(2+)</name>
        <dbReference type="ChEBI" id="CHEBI:29105"/>
    </ligand>
</feature>
<dbReference type="GO" id="GO:0006412">
    <property type="term" value="P:translation"/>
    <property type="evidence" value="ECO:0007669"/>
    <property type="project" value="UniProtKB-UniRule"/>
</dbReference>
<keyword evidence="8 10" id="KW-0687">Ribonucleoprotein</keyword>
<reference evidence="11 12" key="2">
    <citation type="submission" date="2008-10" db="EMBL/GenBank/DDBJ databases">
        <authorList>
            <person name="Fulton L."/>
            <person name="Clifton S."/>
            <person name="Fulton B."/>
            <person name="Xu J."/>
            <person name="Minx P."/>
            <person name="Pepin K.H."/>
            <person name="Johnson M."/>
            <person name="Bhonagiri V."/>
            <person name="Nash W.E."/>
            <person name="Mardis E.R."/>
            <person name="Wilson R.K."/>
        </authorList>
    </citation>
    <scope>NUCLEOTIDE SEQUENCE [LARGE SCALE GENOMIC DNA]</scope>
    <source>
        <strain evidence="11 12">ATCC 29098</strain>
    </source>
</reference>
<dbReference type="eggNOG" id="COG0254">
    <property type="taxonomic scope" value="Bacteria"/>
</dbReference>
<dbReference type="Pfam" id="PF01197">
    <property type="entry name" value="Ribosomal_L31"/>
    <property type="match status" value="1"/>
</dbReference>
<dbReference type="PRINTS" id="PR01249">
    <property type="entry name" value="RIBOSOMALL31"/>
</dbReference>
<dbReference type="SUPFAM" id="SSF143800">
    <property type="entry name" value="L28p-like"/>
    <property type="match status" value="1"/>
</dbReference>
<name>B6WUC8_9BACT</name>
<dbReference type="PANTHER" id="PTHR33280">
    <property type="entry name" value="50S RIBOSOMAL PROTEIN L31, CHLOROPLASTIC"/>
    <property type="match status" value="1"/>
</dbReference>
<dbReference type="PROSITE" id="PS01143">
    <property type="entry name" value="RIBOSOMAL_L31"/>
    <property type="match status" value="1"/>
</dbReference>
<dbReference type="InterPro" id="IPR034704">
    <property type="entry name" value="Ribosomal_bL28/bL31-like_sf"/>
</dbReference>
<feature type="binding site" evidence="10">
    <location>
        <position position="46"/>
    </location>
    <ligand>
        <name>Zn(2+)</name>
        <dbReference type="ChEBI" id="CHEBI:29105"/>
    </ligand>
</feature>
<dbReference type="InterPro" id="IPR042105">
    <property type="entry name" value="Ribosomal_bL31_sf"/>
</dbReference>
<dbReference type="Proteomes" id="UP000003676">
    <property type="component" value="Unassembled WGS sequence"/>
</dbReference>
<evidence type="ECO:0000256" key="5">
    <source>
        <dbReference type="ARBA" id="ARBA00022833"/>
    </source>
</evidence>
<dbReference type="EMBL" id="ABXU01000049">
    <property type="protein sequence ID" value="EEB33419.1"/>
    <property type="molecule type" value="Genomic_DNA"/>
</dbReference>
<dbReference type="InterPro" id="IPR002150">
    <property type="entry name" value="Ribosomal_bL31"/>
</dbReference>
<dbReference type="STRING" id="901.DESPIGER_1740"/>
<keyword evidence="7 10" id="KW-0689">Ribosomal protein</keyword>